<keyword evidence="1" id="KW-1133">Transmembrane helix</keyword>
<organism evidence="2 3">
    <name type="scientific">Endozoicomonas lisbonensis</name>
    <dbReference type="NCBI Taxonomy" id="3120522"/>
    <lineage>
        <taxon>Bacteria</taxon>
        <taxon>Pseudomonadati</taxon>
        <taxon>Pseudomonadota</taxon>
        <taxon>Gammaproteobacteria</taxon>
        <taxon>Oceanospirillales</taxon>
        <taxon>Endozoicomonadaceae</taxon>
        <taxon>Endozoicomonas</taxon>
    </lineage>
</organism>
<evidence type="ECO:0000313" key="3">
    <source>
        <dbReference type="Proteomes" id="UP001549366"/>
    </source>
</evidence>
<protein>
    <submittedName>
        <fullName evidence="2">DMSO reductase anchor subunit</fullName>
    </submittedName>
</protein>
<feature type="transmembrane region" description="Helical" evidence="1">
    <location>
        <begin position="146"/>
        <end position="167"/>
    </location>
</feature>
<sequence>MSDYQLSLVFFTIFCQWGVGSVLGVTLYCSLPEAEDRPLNTKAVAALIWLICLVGSLCLLSQLDNPAMAYRALFSAGGSWLSREVTASVILNGCTTLWMVSYYADGKKGVQQLLGGFTSVLGLIAILVSAQVYFQAELHPEWNTLLTHLTFLSTALTLGMATVIVFIRAYGHEVPLTIRYLQGFSVIVTLVVMTLFVRHLDYSATHNLLTAYQLLGSVLAGGLLFVMVRNSGRYRPEWMLVTALVMVSGEIAGRLSFYSSMTAGAPW</sequence>
<dbReference type="Proteomes" id="UP001549366">
    <property type="component" value="Unassembled WGS sequence"/>
</dbReference>
<keyword evidence="3" id="KW-1185">Reference proteome</keyword>
<feature type="transmembrane region" description="Helical" evidence="1">
    <location>
        <begin position="113"/>
        <end position="134"/>
    </location>
</feature>
<feature type="transmembrane region" description="Helical" evidence="1">
    <location>
        <begin position="209"/>
        <end position="226"/>
    </location>
</feature>
<evidence type="ECO:0000256" key="1">
    <source>
        <dbReference type="SAM" id="Phobius"/>
    </source>
</evidence>
<feature type="transmembrane region" description="Helical" evidence="1">
    <location>
        <begin position="6"/>
        <end position="31"/>
    </location>
</feature>
<dbReference type="RefSeq" id="WP_354008898.1">
    <property type="nucleotide sequence ID" value="NZ_JBEWTA010000001.1"/>
</dbReference>
<dbReference type="PANTHER" id="PTHR38095">
    <property type="entry name" value="ANAEROBIC DIMETHYL SULFOXIDE REDUCTASE CHAIN YNFH"/>
    <property type="match status" value="1"/>
</dbReference>
<keyword evidence="1" id="KW-0472">Membrane</keyword>
<feature type="transmembrane region" description="Helical" evidence="1">
    <location>
        <begin position="43"/>
        <end position="63"/>
    </location>
</feature>
<reference evidence="2 3" key="1">
    <citation type="submission" date="2024-06" db="EMBL/GenBank/DDBJ databases">
        <title>Genomic Encyclopedia of Type Strains, Phase V (KMG-V): Genome sequencing to study the core and pangenomes of soil and plant-associated prokaryotes.</title>
        <authorList>
            <person name="Whitman W."/>
        </authorList>
    </citation>
    <scope>NUCLEOTIDE SEQUENCE [LARGE SCALE GENOMIC DNA]</scope>
    <source>
        <strain evidence="2 3">NE40</strain>
    </source>
</reference>
<dbReference type="EMBL" id="JBEWTB010000002">
    <property type="protein sequence ID" value="MET4758849.1"/>
    <property type="molecule type" value="Genomic_DNA"/>
</dbReference>
<feature type="transmembrane region" description="Helical" evidence="1">
    <location>
        <begin position="179"/>
        <end position="197"/>
    </location>
</feature>
<evidence type="ECO:0000313" key="2">
    <source>
        <dbReference type="EMBL" id="MET4758849.1"/>
    </source>
</evidence>
<dbReference type="PANTHER" id="PTHR38095:SF2">
    <property type="entry name" value="ANAEROBIC DIMETHYL SULFOXIDE REDUCTASE CHAIN C"/>
    <property type="match status" value="1"/>
</dbReference>
<proteinExistence type="predicted"/>
<keyword evidence="1" id="KW-0812">Transmembrane</keyword>
<accession>A0ABV2SP14</accession>
<name>A0ABV2SP14_9GAMM</name>
<dbReference type="Pfam" id="PF04976">
    <property type="entry name" value="DmsC"/>
    <property type="match status" value="1"/>
</dbReference>
<dbReference type="InterPro" id="IPR007059">
    <property type="entry name" value="DmsC"/>
</dbReference>
<gene>
    <name evidence="2" type="ORF">V5J35_004041</name>
</gene>
<comment type="caution">
    <text evidence="2">The sequence shown here is derived from an EMBL/GenBank/DDBJ whole genome shotgun (WGS) entry which is preliminary data.</text>
</comment>